<feature type="transmembrane region" description="Helical" evidence="7">
    <location>
        <begin position="193"/>
        <end position="215"/>
    </location>
</feature>
<keyword evidence="4 7" id="KW-0812">Transmembrane</keyword>
<dbReference type="PIRSF" id="PIRSF006603">
    <property type="entry name" value="DinF"/>
    <property type="match status" value="1"/>
</dbReference>
<reference evidence="8" key="2">
    <citation type="submission" date="2021-04" db="EMBL/GenBank/DDBJ databases">
        <authorList>
            <person name="Gilroy R."/>
        </authorList>
    </citation>
    <scope>NUCLEOTIDE SEQUENCE</scope>
    <source>
        <strain evidence="8">ChiBcec1-1093</strain>
    </source>
</reference>
<keyword evidence="5 7" id="KW-1133">Transmembrane helix</keyword>
<feature type="transmembrane region" description="Helical" evidence="7">
    <location>
        <begin position="256"/>
        <end position="280"/>
    </location>
</feature>
<name>A0A9D2GK58_9FIRM</name>
<organism evidence="8 9">
    <name type="scientific">Candidatus Lachnoclostridium stercorigallinarum</name>
    <dbReference type="NCBI Taxonomy" id="2838634"/>
    <lineage>
        <taxon>Bacteria</taxon>
        <taxon>Bacillati</taxon>
        <taxon>Bacillota</taxon>
        <taxon>Clostridia</taxon>
        <taxon>Lachnospirales</taxon>
        <taxon>Lachnospiraceae</taxon>
    </lineage>
</organism>
<evidence type="ECO:0000256" key="7">
    <source>
        <dbReference type="SAM" id="Phobius"/>
    </source>
</evidence>
<feature type="transmembrane region" description="Helical" evidence="7">
    <location>
        <begin position="366"/>
        <end position="385"/>
    </location>
</feature>
<keyword evidence="2" id="KW-0813">Transport</keyword>
<dbReference type="Pfam" id="PF01554">
    <property type="entry name" value="MatE"/>
    <property type="match status" value="2"/>
</dbReference>
<evidence type="ECO:0000256" key="2">
    <source>
        <dbReference type="ARBA" id="ARBA00022448"/>
    </source>
</evidence>
<protein>
    <submittedName>
        <fullName evidence="8">Polysaccharide biosynthesis C-terminal domain-containing protein</fullName>
    </submittedName>
</protein>
<evidence type="ECO:0000256" key="1">
    <source>
        <dbReference type="ARBA" id="ARBA00004651"/>
    </source>
</evidence>
<feature type="transmembrane region" description="Helical" evidence="7">
    <location>
        <begin position="166"/>
        <end position="187"/>
    </location>
</feature>
<dbReference type="Proteomes" id="UP000824101">
    <property type="component" value="Unassembled WGS sequence"/>
</dbReference>
<dbReference type="PANTHER" id="PTHR43549">
    <property type="entry name" value="MULTIDRUG RESISTANCE PROTEIN YPNP-RELATED"/>
    <property type="match status" value="1"/>
</dbReference>
<dbReference type="GO" id="GO:0005886">
    <property type="term" value="C:plasma membrane"/>
    <property type="evidence" value="ECO:0007669"/>
    <property type="project" value="UniProtKB-SubCell"/>
</dbReference>
<evidence type="ECO:0000313" key="8">
    <source>
        <dbReference type="EMBL" id="HIZ80051.1"/>
    </source>
</evidence>
<feature type="transmembrane region" description="Helical" evidence="7">
    <location>
        <begin position="137"/>
        <end position="154"/>
    </location>
</feature>
<accession>A0A9D2GK58</accession>
<comment type="caution">
    <text evidence="8">The sequence shown here is derived from an EMBL/GenBank/DDBJ whole genome shotgun (WGS) entry which is preliminary data.</text>
</comment>
<evidence type="ECO:0000256" key="3">
    <source>
        <dbReference type="ARBA" id="ARBA00022475"/>
    </source>
</evidence>
<proteinExistence type="predicted"/>
<feature type="transmembrane region" description="Helical" evidence="7">
    <location>
        <begin position="20"/>
        <end position="46"/>
    </location>
</feature>
<gene>
    <name evidence="8" type="ORF">IAA17_09730</name>
</gene>
<dbReference type="AlphaFoldDB" id="A0A9D2GK58"/>
<comment type="subcellular location">
    <subcellularLocation>
        <location evidence="1">Cell membrane</location>
        <topology evidence="1">Multi-pass membrane protein</topology>
    </subcellularLocation>
</comment>
<dbReference type="GO" id="GO:0015297">
    <property type="term" value="F:antiporter activity"/>
    <property type="evidence" value="ECO:0007669"/>
    <property type="project" value="InterPro"/>
</dbReference>
<evidence type="ECO:0000313" key="9">
    <source>
        <dbReference type="Proteomes" id="UP000824101"/>
    </source>
</evidence>
<evidence type="ECO:0000256" key="4">
    <source>
        <dbReference type="ARBA" id="ARBA00022692"/>
    </source>
</evidence>
<feature type="transmembrane region" description="Helical" evidence="7">
    <location>
        <begin position="66"/>
        <end position="85"/>
    </location>
</feature>
<feature type="transmembrane region" description="Helical" evidence="7">
    <location>
        <begin position="428"/>
        <end position="448"/>
    </location>
</feature>
<dbReference type="InterPro" id="IPR002528">
    <property type="entry name" value="MATE_fam"/>
</dbReference>
<dbReference type="InterPro" id="IPR052031">
    <property type="entry name" value="Membrane_Transporter-Flippase"/>
</dbReference>
<evidence type="ECO:0000256" key="5">
    <source>
        <dbReference type="ARBA" id="ARBA00022989"/>
    </source>
</evidence>
<feature type="transmembrane region" description="Helical" evidence="7">
    <location>
        <begin position="292"/>
        <end position="314"/>
    </location>
</feature>
<feature type="transmembrane region" description="Helical" evidence="7">
    <location>
        <begin position="397"/>
        <end position="416"/>
    </location>
</feature>
<reference evidence="8" key="1">
    <citation type="journal article" date="2021" name="PeerJ">
        <title>Extensive microbial diversity within the chicken gut microbiome revealed by metagenomics and culture.</title>
        <authorList>
            <person name="Gilroy R."/>
            <person name="Ravi A."/>
            <person name="Getino M."/>
            <person name="Pursley I."/>
            <person name="Horton D.L."/>
            <person name="Alikhan N.F."/>
            <person name="Baker D."/>
            <person name="Gharbi K."/>
            <person name="Hall N."/>
            <person name="Watson M."/>
            <person name="Adriaenssens E.M."/>
            <person name="Foster-Nyarko E."/>
            <person name="Jarju S."/>
            <person name="Secka A."/>
            <person name="Antonio M."/>
            <person name="Oren A."/>
            <person name="Chaudhuri R.R."/>
            <person name="La Ragione R."/>
            <person name="Hildebrand F."/>
            <person name="Pallen M.J."/>
        </authorList>
    </citation>
    <scope>NUCLEOTIDE SEQUENCE</scope>
    <source>
        <strain evidence="8">ChiBcec1-1093</strain>
    </source>
</reference>
<feature type="transmembrane region" description="Helical" evidence="7">
    <location>
        <begin position="97"/>
        <end position="117"/>
    </location>
</feature>
<keyword evidence="3" id="KW-1003">Cell membrane</keyword>
<sequence>MTERQNDTHILLGGNTAKVLLLYITPIAFSLFLQSLYGITDLWIVARYCQSESILAVSSAAQVTSFFTMAITGMTAGAAVLMAGSGESGRADQTAAAGMRLLVILGVFLGLLMYLGAGRIAEWMQMPEGAAQEMGRYLRGCSLGMLFTAVYQMVNAIYKSAGRSKISLLFAAFSGTVNLFGDLLLVGQWGMGAAGAGAATMAAQGLCAVLALVYLRKSPVFFLKKTANFSGGHRLFSSAKKGWDKTAEIIRLSSPIILNSLLTGISILIVTSMINSAGIVEAAGVGIAEKMFAFFVLVPTAFQEGLGTYTAIHLAAGRRSQAVKGLWTAFACSFVFCGLISLVTFFRGRELAGLFQADPTVLTAAAAYLRGDSLEYVFLALMYCLQGYLNGLGKTGFVMVSALVTAFLVRIPLIFWLCCAEQISAEAIGWGMSFSAAVGSLLCLAYYWRNEKRQK</sequence>
<dbReference type="InterPro" id="IPR048279">
    <property type="entry name" value="MdtK-like"/>
</dbReference>
<feature type="transmembrane region" description="Helical" evidence="7">
    <location>
        <begin position="326"/>
        <end position="346"/>
    </location>
</feature>
<dbReference type="GO" id="GO:0042910">
    <property type="term" value="F:xenobiotic transmembrane transporter activity"/>
    <property type="evidence" value="ECO:0007669"/>
    <property type="project" value="InterPro"/>
</dbReference>
<dbReference type="PANTHER" id="PTHR43549:SF3">
    <property type="entry name" value="MULTIDRUG RESISTANCE PROTEIN YPNP-RELATED"/>
    <property type="match status" value="1"/>
</dbReference>
<dbReference type="EMBL" id="DXBC01000156">
    <property type="protein sequence ID" value="HIZ80051.1"/>
    <property type="molecule type" value="Genomic_DNA"/>
</dbReference>
<evidence type="ECO:0000256" key="6">
    <source>
        <dbReference type="ARBA" id="ARBA00023136"/>
    </source>
</evidence>
<keyword evidence="6 7" id="KW-0472">Membrane</keyword>